<gene>
    <name evidence="3" type="ORF">TELCIR_19721</name>
</gene>
<proteinExistence type="predicted"/>
<dbReference type="AlphaFoldDB" id="A0A2G9TLF9"/>
<evidence type="ECO:0000259" key="2">
    <source>
        <dbReference type="SMART" id="SM00198"/>
    </source>
</evidence>
<dbReference type="CDD" id="cd05380">
    <property type="entry name" value="CAP_euk"/>
    <property type="match status" value="1"/>
</dbReference>
<feature type="domain" description="SCP" evidence="2">
    <location>
        <begin position="32"/>
        <end position="187"/>
    </location>
</feature>
<dbReference type="InterPro" id="IPR001283">
    <property type="entry name" value="CRISP-related"/>
</dbReference>
<dbReference type="PRINTS" id="PR00838">
    <property type="entry name" value="V5ALLERGEN"/>
</dbReference>
<dbReference type="InterPro" id="IPR002413">
    <property type="entry name" value="V5_allergen-like"/>
</dbReference>
<name>A0A2G9TLF9_TELCI</name>
<dbReference type="Proteomes" id="UP000230423">
    <property type="component" value="Unassembled WGS sequence"/>
</dbReference>
<dbReference type="PANTHER" id="PTHR10334">
    <property type="entry name" value="CYSTEINE-RICH SECRETORY PROTEIN-RELATED"/>
    <property type="match status" value="1"/>
</dbReference>
<evidence type="ECO:0000313" key="3">
    <source>
        <dbReference type="EMBL" id="PIO58834.1"/>
    </source>
</evidence>
<dbReference type="PROSITE" id="PS01009">
    <property type="entry name" value="CRISP_1"/>
    <property type="match status" value="1"/>
</dbReference>
<protein>
    <submittedName>
        <fullName evidence="3">SCP-like protein</fullName>
    </submittedName>
</protein>
<accession>A0A2G9TLF9</accession>
<evidence type="ECO:0000313" key="4">
    <source>
        <dbReference type="Proteomes" id="UP000230423"/>
    </source>
</evidence>
<feature type="chain" id="PRO_5013856554" evidence="1">
    <location>
        <begin position="21"/>
        <end position="220"/>
    </location>
</feature>
<dbReference type="SUPFAM" id="SSF55797">
    <property type="entry name" value="PR-1-like"/>
    <property type="match status" value="1"/>
</dbReference>
<dbReference type="Pfam" id="PF00188">
    <property type="entry name" value="CAP"/>
    <property type="match status" value="1"/>
</dbReference>
<dbReference type="Gene3D" id="3.40.33.10">
    <property type="entry name" value="CAP"/>
    <property type="match status" value="1"/>
</dbReference>
<sequence>MLELLAFICTVLTVITGSTAASCPSNNGMTDEVRQIFVDRHNKYRSLVARGLAKDRFGRFAPKAARMLKVSYDCEVEANMMSWAKRCVFEHSPSSERHQWGQNLYMSSETGGNKAEAAAAAVDSWFHELAESHVPHRNRFTKRILYKLGHYTQVVWQSSNKIGCAVEWCPDMTLVGCEYKPTGNWLRSRIYDEGEPCQTDDDCQCSGCTCSREEALCIAP</sequence>
<evidence type="ECO:0000256" key="1">
    <source>
        <dbReference type="SAM" id="SignalP"/>
    </source>
</evidence>
<dbReference type="GO" id="GO:0005576">
    <property type="term" value="C:extracellular region"/>
    <property type="evidence" value="ECO:0007669"/>
    <property type="project" value="InterPro"/>
</dbReference>
<dbReference type="InterPro" id="IPR018244">
    <property type="entry name" value="Allrgn_V5/Tpx1_CS"/>
</dbReference>
<dbReference type="InterPro" id="IPR014044">
    <property type="entry name" value="CAP_dom"/>
</dbReference>
<dbReference type="OrthoDB" id="5874910at2759"/>
<reference evidence="3 4" key="1">
    <citation type="submission" date="2015-09" db="EMBL/GenBank/DDBJ databases">
        <title>Draft genome of the parasitic nematode Teladorsagia circumcincta isolate WARC Sus (inbred).</title>
        <authorList>
            <person name="Mitreva M."/>
        </authorList>
    </citation>
    <scope>NUCLEOTIDE SEQUENCE [LARGE SCALE GENOMIC DNA]</scope>
    <source>
        <strain evidence="3 4">S</strain>
    </source>
</reference>
<keyword evidence="1" id="KW-0732">Signal</keyword>
<dbReference type="PRINTS" id="PR00837">
    <property type="entry name" value="V5TPXLIKE"/>
</dbReference>
<dbReference type="EMBL" id="KZ359685">
    <property type="protein sequence ID" value="PIO58834.1"/>
    <property type="molecule type" value="Genomic_DNA"/>
</dbReference>
<keyword evidence="4" id="KW-1185">Reference proteome</keyword>
<feature type="signal peptide" evidence="1">
    <location>
        <begin position="1"/>
        <end position="20"/>
    </location>
</feature>
<dbReference type="SMART" id="SM00198">
    <property type="entry name" value="SCP"/>
    <property type="match status" value="1"/>
</dbReference>
<organism evidence="3 4">
    <name type="scientific">Teladorsagia circumcincta</name>
    <name type="common">Brown stomach worm</name>
    <name type="synonym">Ostertagia circumcincta</name>
    <dbReference type="NCBI Taxonomy" id="45464"/>
    <lineage>
        <taxon>Eukaryota</taxon>
        <taxon>Metazoa</taxon>
        <taxon>Ecdysozoa</taxon>
        <taxon>Nematoda</taxon>
        <taxon>Chromadorea</taxon>
        <taxon>Rhabditida</taxon>
        <taxon>Rhabditina</taxon>
        <taxon>Rhabditomorpha</taxon>
        <taxon>Strongyloidea</taxon>
        <taxon>Trichostrongylidae</taxon>
        <taxon>Teladorsagia</taxon>
    </lineage>
</organism>
<dbReference type="InterPro" id="IPR035940">
    <property type="entry name" value="CAP_sf"/>
</dbReference>